<organism evidence="2 3">
    <name type="scientific">Serinibacter arcticus</name>
    <dbReference type="NCBI Taxonomy" id="1655435"/>
    <lineage>
        <taxon>Bacteria</taxon>
        <taxon>Bacillati</taxon>
        <taxon>Actinomycetota</taxon>
        <taxon>Actinomycetes</taxon>
        <taxon>Micrococcales</taxon>
        <taxon>Beutenbergiaceae</taxon>
        <taxon>Serinibacter</taxon>
    </lineage>
</organism>
<evidence type="ECO:0000313" key="2">
    <source>
        <dbReference type="EMBL" id="TGO03959.1"/>
    </source>
</evidence>
<keyword evidence="1" id="KW-0812">Transmembrane</keyword>
<accession>A0A4Z1DYG9</accession>
<dbReference type="InterPro" id="IPR023393">
    <property type="entry name" value="START-like_dom_sf"/>
</dbReference>
<proteinExistence type="predicted"/>
<gene>
    <name evidence="2" type="ORF">SERN_2971</name>
</gene>
<dbReference type="Proteomes" id="UP000297318">
    <property type="component" value="Unassembled WGS sequence"/>
</dbReference>
<reference evidence="2 3" key="1">
    <citation type="submission" date="2018-11" db="EMBL/GenBank/DDBJ databases">
        <title>Complete genome sequencing of the Actinobacteria Serinibacter sp. K3-2.</title>
        <authorList>
            <person name="Rakitin A.L."/>
            <person name="Beletsky A.V."/>
            <person name="Mardanov A.V."/>
            <person name="Ravin N.V."/>
            <person name="Gromova A.S."/>
            <person name="Filippova S.N."/>
            <person name="Gal'Chenko V.F."/>
        </authorList>
    </citation>
    <scope>NUCLEOTIDE SEQUENCE [LARGE SCALE GENOMIC DNA]</scope>
    <source>
        <strain evidence="2 3">K3-2</strain>
    </source>
</reference>
<keyword evidence="3" id="KW-1185">Reference proteome</keyword>
<evidence type="ECO:0008006" key="4">
    <source>
        <dbReference type="Google" id="ProtNLM"/>
    </source>
</evidence>
<keyword evidence="1" id="KW-1133">Transmembrane helix</keyword>
<dbReference type="RefSeq" id="WP_135850969.1">
    <property type="nucleotide sequence ID" value="NZ_RHPJ01000005.1"/>
</dbReference>
<protein>
    <recommendedName>
        <fullName evidence="4">SRPBCC family protein</fullName>
    </recommendedName>
</protein>
<comment type="caution">
    <text evidence="2">The sequence shown here is derived from an EMBL/GenBank/DDBJ whole genome shotgun (WGS) entry which is preliminary data.</text>
</comment>
<sequence>MAPGRHARTSPSIATLVESRPPGSLSLTLRVRGPLPAEAVWERYADPSLWRAWGPYIRGVDGLGPRLRAATRGRVLGPLGVVADAVVAAVDEDARTWSWAARSGPFVLRLTHGVESVVLRDGASGTRAWLTVRGAPVVVLAYALPATLALTALVRRRVEQ</sequence>
<dbReference type="InterPro" id="IPR019587">
    <property type="entry name" value="Polyketide_cyclase/dehydratase"/>
</dbReference>
<dbReference type="Pfam" id="PF10604">
    <property type="entry name" value="Polyketide_cyc2"/>
    <property type="match status" value="1"/>
</dbReference>
<dbReference type="AlphaFoldDB" id="A0A4Z1DYG9"/>
<evidence type="ECO:0000313" key="3">
    <source>
        <dbReference type="Proteomes" id="UP000297318"/>
    </source>
</evidence>
<dbReference type="OrthoDB" id="191189at2"/>
<evidence type="ECO:0000256" key="1">
    <source>
        <dbReference type="SAM" id="Phobius"/>
    </source>
</evidence>
<name>A0A4Z1DYG9_9MICO</name>
<keyword evidence="1" id="KW-0472">Membrane</keyword>
<dbReference type="SUPFAM" id="SSF55961">
    <property type="entry name" value="Bet v1-like"/>
    <property type="match status" value="1"/>
</dbReference>
<dbReference type="EMBL" id="RHPJ01000005">
    <property type="protein sequence ID" value="TGO03959.1"/>
    <property type="molecule type" value="Genomic_DNA"/>
</dbReference>
<dbReference type="Gene3D" id="3.30.530.20">
    <property type="match status" value="1"/>
</dbReference>
<feature type="transmembrane region" description="Helical" evidence="1">
    <location>
        <begin position="134"/>
        <end position="154"/>
    </location>
</feature>